<keyword evidence="6 9" id="KW-0413">Isomerase</keyword>
<feature type="domain" description="Alpha-D-phosphohexomutase alpha/beta/alpha" evidence="7">
    <location>
        <begin position="58"/>
        <end position="181"/>
    </location>
</feature>
<keyword evidence="5" id="KW-0460">Magnesium</keyword>
<name>A0A517VKR2_9PLAN</name>
<evidence type="ECO:0000259" key="7">
    <source>
        <dbReference type="Pfam" id="PF02878"/>
    </source>
</evidence>
<proteinExistence type="inferred from homology"/>
<dbReference type="EMBL" id="CP036343">
    <property type="protein sequence ID" value="QDT93603.1"/>
    <property type="molecule type" value="Genomic_DNA"/>
</dbReference>
<dbReference type="SUPFAM" id="SSF55957">
    <property type="entry name" value="Phosphoglucomutase, C-terminal domain"/>
    <property type="match status" value="1"/>
</dbReference>
<dbReference type="Pfam" id="PF02878">
    <property type="entry name" value="PGM_PMM_I"/>
    <property type="match status" value="1"/>
</dbReference>
<dbReference type="GO" id="GO:0004614">
    <property type="term" value="F:phosphoglucomutase activity"/>
    <property type="evidence" value="ECO:0007669"/>
    <property type="project" value="UniProtKB-EC"/>
</dbReference>
<reference evidence="9 10" key="1">
    <citation type="submission" date="2019-02" db="EMBL/GenBank/DDBJ databases">
        <title>Deep-cultivation of Planctomycetes and their phenomic and genomic characterization uncovers novel biology.</title>
        <authorList>
            <person name="Wiegand S."/>
            <person name="Jogler M."/>
            <person name="Boedeker C."/>
            <person name="Pinto D."/>
            <person name="Vollmers J."/>
            <person name="Rivas-Marin E."/>
            <person name="Kohn T."/>
            <person name="Peeters S.H."/>
            <person name="Heuer A."/>
            <person name="Rast P."/>
            <person name="Oberbeckmann S."/>
            <person name="Bunk B."/>
            <person name="Jeske O."/>
            <person name="Meyerdierks A."/>
            <person name="Storesund J.E."/>
            <person name="Kallscheuer N."/>
            <person name="Luecker S."/>
            <person name="Lage O.M."/>
            <person name="Pohl T."/>
            <person name="Merkel B.J."/>
            <person name="Hornburger P."/>
            <person name="Mueller R.-W."/>
            <person name="Bruemmer F."/>
            <person name="Labrenz M."/>
            <person name="Spormann A.M."/>
            <person name="Op den Camp H."/>
            <person name="Overmann J."/>
            <person name="Amann R."/>
            <person name="Jetten M.S.M."/>
            <person name="Mascher T."/>
            <person name="Medema M.H."/>
            <person name="Devos D.P."/>
            <person name="Kaster A.-K."/>
            <person name="Ovreas L."/>
            <person name="Rohde M."/>
            <person name="Galperin M.Y."/>
            <person name="Jogler C."/>
        </authorList>
    </citation>
    <scope>NUCLEOTIDE SEQUENCE [LARGE SCALE GENOMIC DNA]</scope>
    <source>
        <strain evidence="9 10">Pan161</strain>
    </source>
</reference>
<gene>
    <name evidence="9" type="primary">algC_3</name>
    <name evidence="9" type="ORF">Pan161_52840</name>
</gene>
<evidence type="ECO:0000256" key="1">
    <source>
        <dbReference type="ARBA" id="ARBA00001946"/>
    </source>
</evidence>
<evidence type="ECO:0000256" key="5">
    <source>
        <dbReference type="ARBA" id="ARBA00022842"/>
    </source>
</evidence>
<evidence type="ECO:0000259" key="8">
    <source>
        <dbReference type="Pfam" id="PF02880"/>
    </source>
</evidence>
<dbReference type="KEGG" id="gax:Pan161_52840"/>
<evidence type="ECO:0000256" key="4">
    <source>
        <dbReference type="ARBA" id="ARBA00022723"/>
    </source>
</evidence>
<keyword evidence="4" id="KW-0479">Metal-binding</keyword>
<dbReference type="OrthoDB" id="9806956at2"/>
<evidence type="ECO:0000256" key="6">
    <source>
        <dbReference type="ARBA" id="ARBA00023235"/>
    </source>
</evidence>
<dbReference type="GO" id="GO:0005975">
    <property type="term" value="P:carbohydrate metabolic process"/>
    <property type="evidence" value="ECO:0007669"/>
    <property type="project" value="InterPro"/>
</dbReference>
<dbReference type="PANTHER" id="PTHR43771">
    <property type="entry name" value="PHOSPHOMANNOMUTASE"/>
    <property type="match status" value="1"/>
</dbReference>
<dbReference type="Gene3D" id="3.30.310.50">
    <property type="entry name" value="Alpha-D-phosphohexomutase, C-terminal domain"/>
    <property type="match status" value="1"/>
</dbReference>
<dbReference type="Proteomes" id="UP000316855">
    <property type="component" value="Chromosome"/>
</dbReference>
<protein>
    <submittedName>
        <fullName evidence="9">Phosphomannomutase/phosphoglucomutase</fullName>
        <ecNumber evidence="9">5.4.2.2</ecNumber>
    </submittedName>
</protein>
<feature type="domain" description="Alpha-D-phosphohexomutase alpha/beta/alpha" evidence="8">
    <location>
        <begin position="193"/>
        <end position="266"/>
    </location>
</feature>
<dbReference type="GO" id="GO:0046872">
    <property type="term" value="F:metal ion binding"/>
    <property type="evidence" value="ECO:0007669"/>
    <property type="project" value="UniProtKB-KW"/>
</dbReference>
<evidence type="ECO:0000256" key="2">
    <source>
        <dbReference type="ARBA" id="ARBA00010231"/>
    </source>
</evidence>
<dbReference type="InterPro" id="IPR005844">
    <property type="entry name" value="A-D-PHexomutase_a/b/a-I"/>
</dbReference>
<dbReference type="EC" id="5.4.2.2" evidence="9"/>
<dbReference type="InterPro" id="IPR016055">
    <property type="entry name" value="A-D-PHexomutase_a/b/a-I/II/III"/>
</dbReference>
<keyword evidence="3" id="KW-0597">Phosphoprotein</keyword>
<dbReference type="InterPro" id="IPR005846">
    <property type="entry name" value="A-D-PHexomutase_a/b/a-III"/>
</dbReference>
<keyword evidence="10" id="KW-1185">Reference proteome</keyword>
<comment type="cofactor">
    <cofactor evidence="1">
        <name>Mg(2+)</name>
        <dbReference type="ChEBI" id="CHEBI:18420"/>
    </cofactor>
</comment>
<organism evidence="9 10">
    <name type="scientific">Gimesia algae</name>
    <dbReference type="NCBI Taxonomy" id="2527971"/>
    <lineage>
        <taxon>Bacteria</taxon>
        <taxon>Pseudomonadati</taxon>
        <taxon>Planctomycetota</taxon>
        <taxon>Planctomycetia</taxon>
        <taxon>Planctomycetales</taxon>
        <taxon>Planctomycetaceae</taxon>
        <taxon>Gimesia</taxon>
    </lineage>
</organism>
<dbReference type="Pfam" id="PF02880">
    <property type="entry name" value="PGM_PMM_III"/>
    <property type="match status" value="1"/>
</dbReference>
<evidence type="ECO:0000313" key="9">
    <source>
        <dbReference type="EMBL" id="QDT93603.1"/>
    </source>
</evidence>
<dbReference type="PANTHER" id="PTHR43771:SF1">
    <property type="entry name" value="PHOSPHOMANNOMUTASE"/>
    <property type="match status" value="1"/>
</dbReference>
<evidence type="ECO:0000313" key="10">
    <source>
        <dbReference type="Proteomes" id="UP000316855"/>
    </source>
</evidence>
<accession>A0A517VKR2</accession>
<dbReference type="Gene3D" id="3.40.120.10">
    <property type="entry name" value="Alpha-D-Glucose-1,6-Bisphosphate, subunit A, domain 3"/>
    <property type="match status" value="2"/>
</dbReference>
<dbReference type="SUPFAM" id="SSF53738">
    <property type="entry name" value="Phosphoglucomutase, first 3 domains"/>
    <property type="match status" value="2"/>
</dbReference>
<sequence>MRGCSQGEVEGHYVRGRRLADELSETTAYNPVNLNARVLVIARKRIVQPPSSITNAERIFGAYDIRGVVSQSLDSRNVRAIAGTFGNYLCPEEPGRFLIGHDTRLSSPAVSVGLREEGHQVVKIGLATTPMVYWYGADREFDGSVMVTARHLQPEYNGLKLCERDAKPLSGVHGLPEIAAAIANPPGVSKRPISQAGGNPIRTCVGHAFIKLAMRKQQALFAVELSGYYYYSDLHFTDNGLRTLIELINLVSAGGAPLSEMLARVQIYHTSGEINQQVPDRDRVLDGLKVAYHDGQIDHLDGLSVDYPDWWFNVCSSLTEPLLRINLGASRQDRLEKERKTLFSRIDHIIDEIGKVPD</sequence>
<dbReference type="AlphaFoldDB" id="A0A517VKR2"/>
<dbReference type="InterPro" id="IPR036900">
    <property type="entry name" value="A-D-PHexomutase_C_sf"/>
</dbReference>
<evidence type="ECO:0000256" key="3">
    <source>
        <dbReference type="ARBA" id="ARBA00022553"/>
    </source>
</evidence>
<comment type="similarity">
    <text evidence="2">Belongs to the phosphohexose mutase family.</text>
</comment>